<evidence type="ECO:0000313" key="4">
    <source>
        <dbReference type="Proteomes" id="UP000472267"/>
    </source>
</evidence>
<sequence>MESFHRKYHYVNQKMTWTDAQSYCRENYNDLATFESMEDIEKLNRPNMDHELKWIGLYDDPDSWIVNLGNDTNSWRWSATETTSRTGYHNWTAGQPSYSWGKDLCVKMQSDGTEEENSKVLTEVMSNVWIGLYRIPWRWSDGSNSTFKHWQAGKPNSHNNNEHCTVELSNHVWNDKYCYSKYAFICQEGKLKCTLLYLFQSS</sequence>
<dbReference type="AlphaFoldDB" id="A0A672FR91"/>
<dbReference type="PANTHER" id="PTHR45784:SF3">
    <property type="entry name" value="C-TYPE LECTIN DOMAIN FAMILY 4 MEMBER K-LIKE-RELATED"/>
    <property type="match status" value="1"/>
</dbReference>
<dbReference type="InterPro" id="IPR018378">
    <property type="entry name" value="C-type_lectin_CS"/>
</dbReference>
<reference evidence="3" key="3">
    <citation type="submission" date="2025-09" db="UniProtKB">
        <authorList>
            <consortium name="Ensembl"/>
        </authorList>
    </citation>
    <scope>IDENTIFICATION</scope>
</reference>
<dbReference type="Proteomes" id="UP000472267">
    <property type="component" value="Chromosome 11"/>
</dbReference>
<evidence type="ECO:0000256" key="1">
    <source>
        <dbReference type="ARBA" id="ARBA00023157"/>
    </source>
</evidence>
<evidence type="ECO:0000313" key="3">
    <source>
        <dbReference type="Ensembl" id="ENSSFAP00005001109.1"/>
    </source>
</evidence>
<dbReference type="InterPro" id="IPR001304">
    <property type="entry name" value="C-type_lectin-like"/>
</dbReference>
<protein>
    <recommendedName>
        <fullName evidence="2">C-type lectin domain-containing protein</fullName>
    </recommendedName>
</protein>
<feature type="domain" description="C-type lectin" evidence="2">
    <location>
        <begin position="113"/>
        <end position="187"/>
    </location>
</feature>
<evidence type="ECO:0000259" key="2">
    <source>
        <dbReference type="PROSITE" id="PS50041"/>
    </source>
</evidence>
<accession>A0A672FR91</accession>
<reference evidence="3" key="2">
    <citation type="submission" date="2025-08" db="UniProtKB">
        <authorList>
            <consortium name="Ensembl"/>
        </authorList>
    </citation>
    <scope>IDENTIFICATION</scope>
</reference>
<dbReference type="OMA" id="HELKWIG"/>
<dbReference type="Ensembl" id="ENSSFAT00005001169.1">
    <property type="protein sequence ID" value="ENSSFAP00005001109.1"/>
    <property type="gene ID" value="ENSSFAG00005000804.1"/>
</dbReference>
<organism evidence="3 4">
    <name type="scientific">Salarias fasciatus</name>
    <name type="common">Jewelled blenny</name>
    <name type="synonym">Blennius fasciatus</name>
    <dbReference type="NCBI Taxonomy" id="181472"/>
    <lineage>
        <taxon>Eukaryota</taxon>
        <taxon>Metazoa</taxon>
        <taxon>Chordata</taxon>
        <taxon>Craniata</taxon>
        <taxon>Vertebrata</taxon>
        <taxon>Euteleostomi</taxon>
        <taxon>Actinopterygii</taxon>
        <taxon>Neopterygii</taxon>
        <taxon>Teleostei</taxon>
        <taxon>Neoteleostei</taxon>
        <taxon>Acanthomorphata</taxon>
        <taxon>Ovalentaria</taxon>
        <taxon>Blenniimorphae</taxon>
        <taxon>Blenniiformes</taxon>
        <taxon>Blennioidei</taxon>
        <taxon>Blenniidae</taxon>
        <taxon>Salariinae</taxon>
        <taxon>Salarias</taxon>
    </lineage>
</organism>
<dbReference type="Gene3D" id="3.10.100.10">
    <property type="entry name" value="Mannose-Binding Protein A, subunit A"/>
    <property type="match status" value="2"/>
</dbReference>
<dbReference type="Pfam" id="PF00059">
    <property type="entry name" value="Lectin_C"/>
    <property type="match status" value="2"/>
</dbReference>
<dbReference type="InterPro" id="IPR016186">
    <property type="entry name" value="C-type_lectin-like/link_sf"/>
</dbReference>
<keyword evidence="4" id="KW-1185">Reference proteome</keyword>
<feature type="domain" description="C-type lectin" evidence="2">
    <location>
        <begin position="8"/>
        <end position="112"/>
    </location>
</feature>
<keyword evidence="1" id="KW-1015">Disulfide bond</keyword>
<name>A0A672FR91_SALFA</name>
<dbReference type="SUPFAM" id="SSF56436">
    <property type="entry name" value="C-type lectin-like"/>
    <property type="match status" value="2"/>
</dbReference>
<dbReference type="SMART" id="SM00034">
    <property type="entry name" value="CLECT"/>
    <property type="match status" value="1"/>
</dbReference>
<dbReference type="PANTHER" id="PTHR45784">
    <property type="entry name" value="C-TYPE LECTIN DOMAIN FAMILY 20 MEMBER A-RELATED"/>
    <property type="match status" value="1"/>
</dbReference>
<dbReference type="PROSITE" id="PS50041">
    <property type="entry name" value="C_TYPE_LECTIN_2"/>
    <property type="match status" value="2"/>
</dbReference>
<dbReference type="InterPro" id="IPR016187">
    <property type="entry name" value="CTDL_fold"/>
</dbReference>
<proteinExistence type="predicted"/>
<dbReference type="PROSITE" id="PS00615">
    <property type="entry name" value="C_TYPE_LECTIN_1"/>
    <property type="match status" value="1"/>
</dbReference>
<dbReference type="InParanoid" id="A0A672FR91"/>
<reference evidence="3" key="1">
    <citation type="submission" date="2019-06" db="EMBL/GenBank/DDBJ databases">
        <authorList>
            <consortium name="Wellcome Sanger Institute Data Sharing"/>
        </authorList>
    </citation>
    <scope>NUCLEOTIDE SEQUENCE [LARGE SCALE GENOMIC DNA]</scope>
</reference>